<feature type="compositionally biased region" description="Basic and acidic residues" evidence="1">
    <location>
        <begin position="907"/>
        <end position="916"/>
    </location>
</feature>
<dbReference type="Proteomes" id="UP000318571">
    <property type="component" value="Chromosome 9"/>
</dbReference>
<feature type="compositionally biased region" description="Polar residues" evidence="1">
    <location>
        <begin position="440"/>
        <end position="451"/>
    </location>
</feature>
<feature type="compositionally biased region" description="Basic and acidic residues" evidence="1">
    <location>
        <begin position="614"/>
        <end position="627"/>
    </location>
</feature>
<feature type="region of interest" description="Disordered" evidence="1">
    <location>
        <begin position="748"/>
        <end position="779"/>
    </location>
</feature>
<protein>
    <submittedName>
        <fullName evidence="2">Uncharacterized protein</fullName>
    </submittedName>
</protein>
<feature type="compositionally biased region" description="Basic and acidic residues" evidence="1">
    <location>
        <begin position="1151"/>
        <end position="1162"/>
    </location>
</feature>
<feature type="region of interest" description="Disordered" evidence="1">
    <location>
        <begin position="1144"/>
        <end position="1164"/>
    </location>
</feature>
<feature type="region of interest" description="Disordered" evidence="1">
    <location>
        <begin position="423"/>
        <end position="461"/>
    </location>
</feature>
<feature type="region of interest" description="Disordered" evidence="1">
    <location>
        <begin position="856"/>
        <end position="916"/>
    </location>
</feature>
<feature type="compositionally biased region" description="Acidic residues" evidence="1">
    <location>
        <begin position="494"/>
        <end position="506"/>
    </location>
</feature>
<feature type="compositionally biased region" description="Low complexity" evidence="1">
    <location>
        <begin position="856"/>
        <end position="884"/>
    </location>
</feature>
<feature type="compositionally biased region" description="Basic and acidic residues" evidence="1">
    <location>
        <begin position="531"/>
        <end position="546"/>
    </location>
</feature>
<accession>A0A553NZB7</accession>
<feature type="compositionally biased region" description="Low complexity" evidence="1">
    <location>
        <begin position="808"/>
        <end position="825"/>
    </location>
</feature>
<feature type="non-terminal residue" evidence="2">
    <location>
        <position position="1318"/>
    </location>
</feature>
<comment type="caution">
    <text evidence="2">The sequence shown here is derived from an EMBL/GenBank/DDBJ whole genome shotgun (WGS) entry which is preliminary data.</text>
</comment>
<gene>
    <name evidence="2" type="ORF">TCAL_16366</name>
</gene>
<feature type="compositionally biased region" description="Gly residues" evidence="1">
    <location>
        <begin position="892"/>
        <end position="902"/>
    </location>
</feature>
<feature type="region of interest" description="Disordered" evidence="1">
    <location>
        <begin position="947"/>
        <end position="967"/>
    </location>
</feature>
<evidence type="ECO:0000313" key="3">
    <source>
        <dbReference type="Proteomes" id="UP000318571"/>
    </source>
</evidence>
<feature type="compositionally biased region" description="Polar residues" evidence="1">
    <location>
        <begin position="597"/>
        <end position="613"/>
    </location>
</feature>
<feature type="compositionally biased region" description="Polar residues" evidence="1">
    <location>
        <begin position="764"/>
        <end position="777"/>
    </location>
</feature>
<feature type="compositionally biased region" description="Basic and acidic residues" evidence="1">
    <location>
        <begin position="220"/>
        <end position="242"/>
    </location>
</feature>
<feature type="region of interest" description="Disordered" evidence="1">
    <location>
        <begin position="490"/>
        <end position="676"/>
    </location>
</feature>
<evidence type="ECO:0000256" key="1">
    <source>
        <dbReference type="SAM" id="MobiDB-lite"/>
    </source>
</evidence>
<feature type="compositionally biased region" description="Acidic residues" evidence="1">
    <location>
        <begin position="428"/>
        <end position="437"/>
    </location>
</feature>
<feature type="region of interest" description="Disordered" evidence="1">
    <location>
        <begin position="1057"/>
        <end position="1110"/>
    </location>
</feature>
<feature type="compositionally biased region" description="Polar residues" evidence="1">
    <location>
        <begin position="376"/>
        <end position="390"/>
    </location>
</feature>
<feature type="compositionally biased region" description="Low complexity" evidence="1">
    <location>
        <begin position="260"/>
        <end position="272"/>
    </location>
</feature>
<evidence type="ECO:0000313" key="2">
    <source>
        <dbReference type="EMBL" id="TRY70712.1"/>
    </source>
</evidence>
<feature type="compositionally biased region" description="Basic residues" evidence="1">
    <location>
        <begin position="554"/>
        <end position="565"/>
    </location>
</feature>
<feature type="compositionally biased region" description="Polar residues" evidence="1">
    <location>
        <begin position="1071"/>
        <end position="1082"/>
    </location>
</feature>
<feature type="region of interest" description="Disordered" evidence="1">
    <location>
        <begin position="794"/>
        <end position="837"/>
    </location>
</feature>
<feature type="compositionally biased region" description="Low complexity" evidence="1">
    <location>
        <begin position="354"/>
        <end position="367"/>
    </location>
</feature>
<feature type="region of interest" description="Disordered" evidence="1">
    <location>
        <begin position="347"/>
        <end position="406"/>
    </location>
</feature>
<feature type="compositionally biased region" description="Polar residues" evidence="1">
    <location>
        <begin position="273"/>
        <end position="285"/>
    </location>
</feature>
<keyword evidence="3" id="KW-1185">Reference proteome</keyword>
<name>A0A553NZB7_TIGCA</name>
<dbReference type="EMBL" id="VCGU01000009">
    <property type="protein sequence ID" value="TRY70712.1"/>
    <property type="molecule type" value="Genomic_DNA"/>
</dbReference>
<sequence length="1318" mass="145362">MSAKTAATNWPLLKALSDSCLNEVSSESTLTLTYGAPSANVFKSIRGAFSEHHLPPSTDPLEDSVVVAEDGVSNQGLYTRMGYHGFDGDPEQTLIATNVDDEDDLVVVVEGEELVGFCCNCGCGVGLNERGEVILEEDEEDNDDQDEMIDSVVDDEEQEFSEDEGCYLITSPPASLTPDGEGHLHVSSVEVRSAVARGVQELVDNSRRAVINTQEEIEERETKREKEPRSPHFSKGSHEHEGNTPQNIISSSSCEERRSFSSSVDSGRSSHSGTLTLLRRSNINDNDYDNTPDEEHNPHPHNHRDHPFQAQEEEDLTLSPVGGCGVWGERVSIVQQQEAIEEQNNNDHHYHPKQQQQQQQQQQQLRQQSRHHQEIQVAQATAETNNSTPVNCAGDGRTSSAANNNNNKVSVFVPYSALGGHGISDFSQDGEEHEDDTQRDYSNVHSSFSSNETDDKVAPSSKHVKDVILSDNVVICDTQVILRINCSPVVHSEDSEEEEEEEEVDDMIGPSEHDERDPSMGNVKSEGINENGDRIESDHDLTDANGRRNMAPSKNRRAPRTRASRRMTTTVAVYEMVQQPNQGPEEENDDLDKRAGDSSQDVNSEASSNNQLKINEEVHQKTNEAQDLRAPPPPPTHHNPDQRSSSLAHVQAMTGEARRAATTGGATLVPPPPRRRKKDLCKLLGLIECDVTTDATSPEDIKQAQKVALDNLISAIREAEHHQKRANEVKNSSSSLIKNTSCKVVAEAKDEDDQECPPAIDGSSLASSAPTIVSPQNSHKKDLAKFLGVDETPKKNVNHINKSPTGKNVLRSNSSVLASSSSSNANERRGGSGGGKKNILTHLLTLWKEVETHNSKNNALSSSSSSTFGGSVSNSLSLGSGSSLATTEMEGGEGAKIGGPGQLGPPKEARCRHDEVRIRRTNRKNLNKYLGLDDSDSEEMVFIQNRKTSTHNPTDGESSTPCGTGSSFGLTMSPSAAHQSDYCSGTGSSIVGIRIDCAEEINPEDEGETKAQSSDEEEFLYYDDSSISGFNSTLDSFVERHRMRSSLNNFLLRSSSSHGKRFRSGHFGLTPSDSFDQGNKKCSSLGSGSSKDDDDRSSSSPHVPLRGKTVIFKDHNNFSMEESLAQGLPVPYHSTHQNVLVNRRLKRKKKKDADRRTAEVHQRQRNPPEVLLHTNSNQDWIFEDHKKLPSRRMRNILNTDVNENAFLDMLRTQQHPPHYSLPPVTTPHFNFSPPMVSCNPKGRVKVVRSRLRPPYPQHHHLAPADQVLEKMPILLPFVNLSTVSHIFRLLMLCQILELELKYGDTSITLDDGTEEWDL</sequence>
<proteinExistence type="predicted"/>
<reference evidence="2 3" key="1">
    <citation type="journal article" date="2018" name="Nat. Ecol. Evol.">
        <title>Genomic signatures of mitonuclear coevolution across populations of Tigriopus californicus.</title>
        <authorList>
            <person name="Barreto F.S."/>
            <person name="Watson E.T."/>
            <person name="Lima T.G."/>
            <person name="Willett C.S."/>
            <person name="Edmands S."/>
            <person name="Li W."/>
            <person name="Burton R.S."/>
        </authorList>
    </citation>
    <scope>NUCLEOTIDE SEQUENCE [LARGE SCALE GENOMIC DNA]</scope>
    <source>
        <strain evidence="2 3">San Diego</strain>
    </source>
</reference>
<feature type="region of interest" description="Disordered" evidence="1">
    <location>
        <begin position="213"/>
        <end position="306"/>
    </location>
</feature>
<organism evidence="2 3">
    <name type="scientific">Tigriopus californicus</name>
    <name type="common">Marine copepod</name>
    <dbReference type="NCBI Taxonomy" id="6832"/>
    <lineage>
        <taxon>Eukaryota</taxon>
        <taxon>Metazoa</taxon>
        <taxon>Ecdysozoa</taxon>
        <taxon>Arthropoda</taxon>
        <taxon>Crustacea</taxon>
        <taxon>Multicrustacea</taxon>
        <taxon>Hexanauplia</taxon>
        <taxon>Copepoda</taxon>
        <taxon>Harpacticoida</taxon>
        <taxon>Harpacticidae</taxon>
        <taxon>Tigriopus</taxon>
    </lineage>
</organism>